<gene>
    <name evidence="2" type="ORF">AMD01_18945</name>
</gene>
<dbReference type="InterPro" id="IPR004360">
    <property type="entry name" value="Glyas_Fos-R_dOase_dom"/>
</dbReference>
<accession>A0A0M0KSR8</accession>
<evidence type="ECO:0000259" key="1">
    <source>
        <dbReference type="PROSITE" id="PS51819"/>
    </source>
</evidence>
<dbReference type="AlphaFoldDB" id="A0A0M0KSR8"/>
<dbReference type="Proteomes" id="UP000037558">
    <property type="component" value="Unassembled WGS sequence"/>
</dbReference>
<evidence type="ECO:0000313" key="2">
    <source>
        <dbReference type="EMBL" id="KOO41870.1"/>
    </source>
</evidence>
<dbReference type="SUPFAM" id="SSF54593">
    <property type="entry name" value="Glyoxalase/Bleomycin resistance protein/Dihydroxybiphenyl dioxygenase"/>
    <property type="match status" value="1"/>
</dbReference>
<reference evidence="3" key="1">
    <citation type="submission" date="2015-08" db="EMBL/GenBank/DDBJ databases">
        <title>Fjat-14210 dsm16467.</title>
        <authorList>
            <person name="Liu B."/>
            <person name="Wang J."/>
            <person name="Zhu Y."/>
            <person name="Liu G."/>
            <person name="Chen Q."/>
            <person name="Chen Z."/>
            <person name="Lan J."/>
            <person name="Che J."/>
            <person name="Ge C."/>
            <person name="Shi H."/>
            <person name="Pan Z."/>
            <person name="Liu X."/>
        </authorList>
    </citation>
    <scope>NUCLEOTIDE SEQUENCE [LARGE SCALE GENOMIC DNA]</scope>
    <source>
        <strain evidence="3">DSM 16467</strain>
    </source>
</reference>
<dbReference type="Gene3D" id="3.10.180.10">
    <property type="entry name" value="2,3-Dihydroxybiphenyl 1,2-Dioxygenase, domain 1"/>
    <property type="match status" value="1"/>
</dbReference>
<comment type="caution">
    <text evidence="2">The sequence shown here is derived from an EMBL/GenBank/DDBJ whole genome shotgun (WGS) entry which is preliminary data.</text>
</comment>
<feature type="domain" description="VOC" evidence="1">
    <location>
        <begin position="5"/>
        <end position="125"/>
    </location>
</feature>
<dbReference type="PANTHER" id="PTHR21366:SF14">
    <property type="entry name" value="GLYOXALASE DOMAIN-CONTAINING PROTEIN 5"/>
    <property type="match status" value="1"/>
</dbReference>
<dbReference type="STRING" id="284581.AMD01_18945"/>
<keyword evidence="3" id="KW-1185">Reference proteome</keyword>
<evidence type="ECO:0000313" key="3">
    <source>
        <dbReference type="Proteomes" id="UP000037558"/>
    </source>
</evidence>
<dbReference type="Pfam" id="PF00903">
    <property type="entry name" value="Glyoxalase"/>
    <property type="match status" value="1"/>
</dbReference>
<dbReference type="InterPro" id="IPR029068">
    <property type="entry name" value="Glyas_Bleomycin-R_OHBP_Dase"/>
</dbReference>
<dbReference type="InterPro" id="IPR050383">
    <property type="entry name" value="GlyoxalaseI/FosfomycinResist"/>
</dbReference>
<sequence length="126" mass="14123">MVIQQIDHLVLTVKDIKKTIDFYTIILGMKEETFGLGRKALLFGNQKINLHEAGNEFEPKAQHTLPGSIDLCLISNESLERVIDVLNKNNVPIEEGPVNRTGALGPIRSVYVRDPDQNLIEIAVYI</sequence>
<dbReference type="PROSITE" id="PS51819">
    <property type="entry name" value="VOC"/>
    <property type="match status" value="1"/>
</dbReference>
<proteinExistence type="predicted"/>
<dbReference type="CDD" id="cd07253">
    <property type="entry name" value="GLOD5"/>
    <property type="match status" value="1"/>
</dbReference>
<name>A0A0M0KSR8_9BACI</name>
<protein>
    <recommendedName>
        <fullName evidence="1">VOC domain-containing protein</fullName>
    </recommendedName>
</protein>
<dbReference type="PANTHER" id="PTHR21366">
    <property type="entry name" value="GLYOXALASE FAMILY PROTEIN"/>
    <property type="match status" value="1"/>
</dbReference>
<organism evidence="2 3">
    <name type="scientific">Priestia koreensis</name>
    <dbReference type="NCBI Taxonomy" id="284581"/>
    <lineage>
        <taxon>Bacteria</taxon>
        <taxon>Bacillati</taxon>
        <taxon>Bacillota</taxon>
        <taxon>Bacilli</taxon>
        <taxon>Bacillales</taxon>
        <taxon>Bacillaceae</taxon>
        <taxon>Priestia</taxon>
    </lineage>
</organism>
<dbReference type="PATRIC" id="fig|284581.3.peg.2727"/>
<dbReference type="InterPro" id="IPR037523">
    <property type="entry name" value="VOC_core"/>
</dbReference>
<dbReference type="OrthoDB" id="9800322at2"/>
<dbReference type="EMBL" id="LILC01000029">
    <property type="protein sequence ID" value="KOO41870.1"/>
    <property type="molecule type" value="Genomic_DNA"/>
</dbReference>